<protein>
    <submittedName>
        <fullName evidence="2">Rpn family recombination-promoting nuclease/putative transposase</fullName>
    </submittedName>
</protein>
<organism evidence="2 3">
    <name type="scientific">Desulfotalea psychrophila</name>
    <dbReference type="NCBI Taxonomy" id="84980"/>
    <lineage>
        <taxon>Bacteria</taxon>
        <taxon>Pseudomonadati</taxon>
        <taxon>Thermodesulfobacteriota</taxon>
        <taxon>Desulfobulbia</taxon>
        <taxon>Desulfobulbales</taxon>
        <taxon>Desulfocapsaceae</taxon>
        <taxon>Desulfotalea</taxon>
    </lineage>
</organism>
<comment type="caution">
    <text evidence="2">The sequence shown here is derived from an EMBL/GenBank/DDBJ whole genome shotgun (WGS) entry which is preliminary data.</text>
</comment>
<reference evidence="2 3" key="1">
    <citation type="submission" date="2021-02" db="EMBL/GenBank/DDBJ databases">
        <title>Activity-based single-cell genomes from oceanic crustal fluid captures similar information to metagenomic and metatranscriptomic surveys with orders of magnitude less sampling.</title>
        <authorList>
            <person name="D'Angelo T.S."/>
            <person name="Orcutt B.N."/>
        </authorList>
    </citation>
    <scope>NUCLEOTIDE SEQUENCE [LARGE SCALE GENOMIC DNA]</scope>
    <source>
        <strain evidence="2">AH-315-G02</strain>
    </source>
</reference>
<evidence type="ECO:0000313" key="2">
    <source>
        <dbReference type="EMBL" id="MBN4068177.1"/>
    </source>
</evidence>
<feature type="domain" description="Transposase (putative) YhgA-like" evidence="1">
    <location>
        <begin position="2"/>
        <end position="55"/>
    </location>
</feature>
<name>A0ABS3AWC3_9BACT</name>
<dbReference type="Proteomes" id="UP000717534">
    <property type="component" value="Unassembled WGS sequence"/>
</dbReference>
<dbReference type="Pfam" id="PF04754">
    <property type="entry name" value="Transposase_31"/>
    <property type="match status" value="1"/>
</dbReference>
<evidence type="ECO:0000259" key="1">
    <source>
        <dbReference type="Pfam" id="PF04754"/>
    </source>
</evidence>
<proteinExistence type="predicted"/>
<evidence type="ECO:0000313" key="3">
    <source>
        <dbReference type="Proteomes" id="UP000717534"/>
    </source>
</evidence>
<keyword evidence="3" id="KW-1185">Reference proteome</keyword>
<sequence length="143" mass="16993">MLPLHDLSALSDKQIKGEVLERITLLLLKHIFDPDLSEKLPEILMLLQEVDQKENVLEILEVLLRYVVTATKKIDEHDLKEILSKSFIEEDIMQTFIDKYIEQGKNRDYSKDYSKEYNKVYNKECMKFWKPNYVGVLEPCRNK</sequence>
<accession>A0ABS3AWC3</accession>
<dbReference type="InterPro" id="IPR006842">
    <property type="entry name" value="Transposase_31"/>
</dbReference>
<gene>
    <name evidence="2" type="ORF">JYU06_01440</name>
</gene>
<dbReference type="EMBL" id="JAFITO010000006">
    <property type="protein sequence ID" value="MBN4068177.1"/>
    <property type="molecule type" value="Genomic_DNA"/>
</dbReference>